<evidence type="ECO:0000256" key="1">
    <source>
        <dbReference type="SAM" id="MobiDB-lite"/>
    </source>
</evidence>
<name>A0A1I2FZN2_9MICO</name>
<dbReference type="Proteomes" id="UP000198520">
    <property type="component" value="Unassembled WGS sequence"/>
</dbReference>
<accession>A0A1I2FZN2</accession>
<evidence type="ECO:0000313" key="2">
    <source>
        <dbReference type="EMBL" id="SFF10269.1"/>
    </source>
</evidence>
<proteinExistence type="predicted"/>
<evidence type="ECO:0000313" key="3">
    <source>
        <dbReference type="Proteomes" id="UP000198520"/>
    </source>
</evidence>
<gene>
    <name evidence="2" type="ORF">SAMN04488035_1602</name>
</gene>
<organism evidence="2 3">
    <name type="scientific">Flavimobilis marinus</name>
    <dbReference type="NCBI Taxonomy" id="285351"/>
    <lineage>
        <taxon>Bacteria</taxon>
        <taxon>Bacillati</taxon>
        <taxon>Actinomycetota</taxon>
        <taxon>Actinomycetes</taxon>
        <taxon>Micrococcales</taxon>
        <taxon>Jonesiaceae</taxon>
        <taxon>Flavimobilis</taxon>
    </lineage>
</organism>
<feature type="region of interest" description="Disordered" evidence="1">
    <location>
        <begin position="1"/>
        <end position="35"/>
    </location>
</feature>
<keyword evidence="3" id="KW-1185">Reference proteome</keyword>
<dbReference type="AlphaFoldDB" id="A0A1I2FZN2"/>
<reference evidence="3" key="1">
    <citation type="submission" date="2016-10" db="EMBL/GenBank/DDBJ databases">
        <authorList>
            <person name="Varghese N."/>
            <person name="Submissions S."/>
        </authorList>
    </citation>
    <scope>NUCLEOTIDE SEQUENCE [LARGE SCALE GENOMIC DNA]</scope>
    <source>
        <strain evidence="3">DSM 19083</strain>
    </source>
</reference>
<protein>
    <submittedName>
        <fullName evidence="2">Uncharacterized protein</fullName>
    </submittedName>
</protein>
<dbReference type="EMBL" id="FONZ01000002">
    <property type="protein sequence ID" value="SFF10269.1"/>
    <property type="molecule type" value="Genomic_DNA"/>
</dbReference>
<sequence length="211" mass="23070">MRADDVSTVSPPTAVSAPSAGRVEPSVPAPHAPPAWDHESVLAETELELRRAAKTFLRRKVPTAPLLRKKPATAGRVAFDSFEATGLEGWMIGSNLCLLSDGGWVPYVAGRSQKLDRPRTGMFADAGTKKAAAEWDALKDAGVAPGARYIAIEPEHANYLDVCRHPRRGELFKVREIAGLPHLVFPYDRGQGSHEDVLRDDLHRWTADYLA</sequence>
<dbReference type="STRING" id="285351.SAMN04488035_1602"/>